<dbReference type="Proteomes" id="UP000807342">
    <property type="component" value="Unassembled WGS sequence"/>
</dbReference>
<organism evidence="1 2">
    <name type="scientific">Macrolepiota fuliginosa MF-IS2</name>
    <dbReference type="NCBI Taxonomy" id="1400762"/>
    <lineage>
        <taxon>Eukaryota</taxon>
        <taxon>Fungi</taxon>
        <taxon>Dikarya</taxon>
        <taxon>Basidiomycota</taxon>
        <taxon>Agaricomycotina</taxon>
        <taxon>Agaricomycetes</taxon>
        <taxon>Agaricomycetidae</taxon>
        <taxon>Agaricales</taxon>
        <taxon>Agaricineae</taxon>
        <taxon>Agaricaceae</taxon>
        <taxon>Macrolepiota</taxon>
    </lineage>
</organism>
<comment type="caution">
    <text evidence="1">The sequence shown here is derived from an EMBL/GenBank/DDBJ whole genome shotgun (WGS) entry which is preliminary data.</text>
</comment>
<name>A0A9P5WZ96_9AGAR</name>
<proteinExistence type="predicted"/>
<gene>
    <name evidence="1" type="ORF">P691DRAFT_811889</name>
</gene>
<sequence length="106" mass="11823">MKALSFYCYKLFTIKGTYTELSGLLDAIGHILKVQNISENTSNKFMRARSLCQWALTILPVRGLLLPSPSADSHGEGGVLFATVIPCRTTFKIHREHDQRTHTAST</sequence>
<dbReference type="EMBL" id="MU151756">
    <property type="protein sequence ID" value="KAF9441888.1"/>
    <property type="molecule type" value="Genomic_DNA"/>
</dbReference>
<evidence type="ECO:0000313" key="2">
    <source>
        <dbReference type="Proteomes" id="UP000807342"/>
    </source>
</evidence>
<reference evidence="1" key="1">
    <citation type="submission" date="2020-11" db="EMBL/GenBank/DDBJ databases">
        <authorList>
            <consortium name="DOE Joint Genome Institute"/>
            <person name="Ahrendt S."/>
            <person name="Riley R."/>
            <person name="Andreopoulos W."/>
            <person name="Labutti K."/>
            <person name="Pangilinan J."/>
            <person name="Ruiz-Duenas F.J."/>
            <person name="Barrasa J.M."/>
            <person name="Sanchez-Garcia M."/>
            <person name="Camarero S."/>
            <person name="Miyauchi S."/>
            <person name="Serrano A."/>
            <person name="Linde D."/>
            <person name="Babiker R."/>
            <person name="Drula E."/>
            <person name="Ayuso-Fernandez I."/>
            <person name="Pacheco R."/>
            <person name="Padilla G."/>
            <person name="Ferreira P."/>
            <person name="Barriuso J."/>
            <person name="Kellner H."/>
            <person name="Castanera R."/>
            <person name="Alfaro M."/>
            <person name="Ramirez L."/>
            <person name="Pisabarro A.G."/>
            <person name="Kuo A."/>
            <person name="Tritt A."/>
            <person name="Lipzen A."/>
            <person name="He G."/>
            <person name="Yan M."/>
            <person name="Ng V."/>
            <person name="Cullen D."/>
            <person name="Martin F."/>
            <person name="Rosso M.-N."/>
            <person name="Henrissat B."/>
            <person name="Hibbett D."/>
            <person name="Martinez A.T."/>
            <person name="Grigoriev I.V."/>
        </authorList>
    </citation>
    <scope>NUCLEOTIDE SEQUENCE</scope>
    <source>
        <strain evidence="1">MF-IS2</strain>
    </source>
</reference>
<accession>A0A9P5WZ96</accession>
<dbReference type="AlphaFoldDB" id="A0A9P5WZ96"/>
<keyword evidence="2" id="KW-1185">Reference proteome</keyword>
<evidence type="ECO:0000313" key="1">
    <source>
        <dbReference type="EMBL" id="KAF9441888.1"/>
    </source>
</evidence>
<protein>
    <submittedName>
        <fullName evidence="1">Uncharacterized protein</fullName>
    </submittedName>
</protein>